<dbReference type="EMBL" id="QJTK01000004">
    <property type="protein sequence ID" value="PYF10527.1"/>
    <property type="molecule type" value="Genomic_DNA"/>
</dbReference>
<dbReference type="InterPro" id="IPR000847">
    <property type="entry name" value="LysR_HTH_N"/>
</dbReference>
<proteinExistence type="inferred from homology"/>
<gene>
    <name evidence="6" type="ORF">C8J30_1044</name>
</gene>
<reference evidence="6 7" key="1">
    <citation type="submission" date="2018-06" db="EMBL/GenBank/DDBJ databases">
        <title>Genomic Encyclopedia of Type Strains, Phase III (KMG-III): the genomes of soil and plant-associated and newly described type strains.</title>
        <authorList>
            <person name="Whitman W."/>
        </authorList>
    </citation>
    <scope>NUCLEOTIDE SEQUENCE [LARGE SCALE GENOMIC DNA]</scope>
    <source>
        <strain evidence="6 7">JA737</strain>
    </source>
</reference>
<evidence type="ECO:0000259" key="5">
    <source>
        <dbReference type="PROSITE" id="PS50931"/>
    </source>
</evidence>
<keyword evidence="4" id="KW-0804">Transcription</keyword>
<comment type="similarity">
    <text evidence="1">Belongs to the LysR transcriptional regulatory family.</text>
</comment>
<keyword evidence="2" id="KW-0805">Transcription regulation</keyword>
<dbReference type="GO" id="GO:0003677">
    <property type="term" value="F:DNA binding"/>
    <property type="evidence" value="ECO:0007669"/>
    <property type="project" value="UniProtKB-KW"/>
</dbReference>
<evidence type="ECO:0000256" key="2">
    <source>
        <dbReference type="ARBA" id="ARBA00023015"/>
    </source>
</evidence>
<keyword evidence="3 6" id="KW-0238">DNA-binding</keyword>
<keyword evidence="7" id="KW-1185">Reference proteome</keyword>
<dbReference type="PROSITE" id="PS50931">
    <property type="entry name" value="HTH_LYSR"/>
    <property type="match status" value="1"/>
</dbReference>
<dbReference type="SUPFAM" id="SSF53850">
    <property type="entry name" value="Periplasmic binding protein-like II"/>
    <property type="match status" value="1"/>
</dbReference>
<dbReference type="AlphaFoldDB" id="A0A318UDG4"/>
<dbReference type="CDD" id="cd08422">
    <property type="entry name" value="PBP2_CrgA_like"/>
    <property type="match status" value="1"/>
</dbReference>
<dbReference type="Gene3D" id="1.10.10.10">
    <property type="entry name" value="Winged helix-like DNA-binding domain superfamily/Winged helix DNA-binding domain"/>
    <property type="match status" value="1"/>
</dbReference>
<organism evidence="6 7">
    <name type="scientific">Rhodobacter viridis</name>
    <dbReference type="NCBI Taxonomy" id="1054202"/>
    <lineage>
        <taxon>Bacteria</taxon>
        <taxon>Pseudomonadati</taxon>
        <taxon>Pseudomonadota</taxon>
        <taxon>Alphaproteobacteria</taxon>
        <taxon>Rhodobacterales</taxon>
        <taxon>Rhodobacter group</taxon>
        <taxon>Rhodobacter</taxon>
    </lineage>
</organism>
<evidence type="ECO:0000256" key="3">
    <source>
        <dbReference type="ARBA" id="ARBA00023125"/>
    </source>
</evidence>
<sequence length="300" mass="32395">MERFGPNMEQMTLEALTHFAAIARHGGLSAAARATGVPKATLSRHLRALEHDLGADLVLRGPRALRLTEEGRALYERTAPHLAALLAAGAELRGGRGAVRGVLRISVPALLARFGIAAFATDFLRHHPEVTLEIDVDDRFVDPLRDGYDLVIRANPGPESELVGRLFLRTRGIVAAVPDLPLPEAPEAEVPAVVLSSRPASEIWTLLFEGEERRLRPRPVVRSSSMLLVHEAVLAGAGAGILPLSLVAQDLEAGRLVSWGQIGEAAIGAWVLHPPGHLVRPAVRAFVEEMTRFFRADTAE</sequence>
<evidence type="ECO:0000313" key="6">
    <source>
        <dbReference type="EMBL" id="PYF10527.1"/>
    </source>
</evidence>
<accession>A0A318UDG4</accession>
<dbReference type="Gene3D" id="3.40.190.290">
    <property type="match status" value="1"/>
</dbReference>
<dbReference type="PANTHER" id="PTHR30537">
    <property type="entry name" value="HTH-TYPE TRANSCRIPTIONAL REGULATOR"/>
    <property type="match status" value="1"/>
</dbReference>
<dbReference type="SUPFAM" id="SSF46785">
    <property type="entry name" value="Winged helix' DNA-binding domain"/>
    <property type="match status" value="1"/>
</dbReference>
<dbReference type="InterPro" id="IPR005119">
    <property type="entry name" value="LysR_subst-bd"/>
</dbReference>
<evidence type="ECO:0000256" key="1">
    <source>
        <dbReference type="ARBA" id="ARBA00009437"/>
    </source>
</evidence>
<comment type="caution">
    <text evidence="6">The sequence shown here is derived from an EMBL/GenBank/DDBJ whole genome shotgun (WGS) entry which is preliminary data.</text>
</comment>
<dbReference type="Pfam" id="PF03466">
    <property type="entry name" value="LysR_substrate"/>
    <property type="match status" value="1"/>
</dbReference>
<feature type="domain" description="HTH lysR-type" evidence="5">
    <location>
        <begin position="11"/>
        <end position="68"/>
    </location>
</feature>
<dbReference type="InterPro" id="IPR058163">
    <property type="entry name" value="LysR-type_TF_proteobact-type"/>
</dbReference>
<name>A0A318UDG4_9RHOB</name>
<dbReference type="InterPro" id="IPR036390">
    <property type="entry name" value="WH_DNA-bd_sf"/>
</dbReference>
<evidence type="ECO:0000313" key="7">
    <source>
        <dbReference type="Proteomes" id="UP000247727"/>
    </source>
</evidence>
<dbReference type="Proteomes" id="UP000247727">
    <property type="component" value="Unassembled WGS sequence"/>
</dbReference>
<protein>
    <submittedName>
        <fullName evidence="6">DNA-binding transcriptional LysR family regulator</fullName>
    </submittedName>
</protein>
<evidence type="ECO:0000256" key="4">
    <source>
        <dbReference type="ARBA" id="ARBA00023163"/>
    </source>
</evidence>
<dbReference type="PANTHER" id="PTHR30537:SF5">
    <property type="entry name" value="HTH-TYPE TRANSCRIPTIONAL ACTIVATOR TTDR-RELATED"/>
    <property type="match status" value="1"/>
</dbReference>
<dbReference type="InterPro" id="IPR036388">
    <property type="entry name" value="WH-like_DNA-bd_sf"/>
</dbReference>
<dbReference type="Pfam" id="PF00126">
    <property type="entry name" value="HTH_1"/>
    <property type="match status" value="1"/>
</dbReference>
<dbReference type="OrthoDB" id="9812435at2"/>
<dbReference type="GO" id="GO:0003700">
    <property type="term" value="F:DNA-binding transcription factor activity"/>
    <property type="evidence" value="ECO:0007669"/>
    <property type="project" value="InterPro"/>
</dbReference>